<evidence type="ECO:0000256" key="1">
    <source>
        <dbReference type="SAM" id="MobiDB-lite"/>
    </source>
</evidence>
<dbReference type="Pfam" id="PF23173">
    <property type="entry name" value="bHLH_SAC51"/>
    <property type="match status" value="1"/>
</dbReference>
<sequence>MVCQAASQTRFRALKYENGIAGKPTIIVKIIACYQPLQDCQAEYFRHLLKPIEAQLLVFFDISLLLGISFGWMVKAEGSWLFPPHSTWQSPNFNCMTTSLDPAQLQCLPACIHPGAYMTSANVAMPGFAVQSIQNLKIQQGNESYGLPQCLAPHSQNFLPGTSPYVKDNLSMFSYGLGRGGLPNPIPGSQRRFLVFDQSGNEKRLIYSSLGPTVPKPTAADAKPLPGCFNYKEHVSKMDQTKLKLHKVSDENHSSAEESEMHEDTEEINALLYSDDEDYDEDGGGSDDVSDDDEVRSTGHSPILIKSYGTQEQVEEITEEVASSDGPSKRQKLIDGGYKKSSLVDTVSSVQVEGFHRNDDETESSYAIGQTQEEEMVSILGSKQFRKDKIRATLKILDGIIPGAKDKEPLLVLDEAIDYLKSLKLKAKTLGMNYH</sequence>
<name>A0AAV1SNM1_9ROSI</name>
<dbReference type="EMBL" id="CAWUPB010001195">
    <property type="protein sequence ID" value="CAK7355136.1"/>
    <property type="molecule type" value="Genomic_DNA"/>
</dbReference>
<evidence type="ECO:0000313" key="4">
    <source>
        <dbReference type="Proteomes" id="UP001314170"/>
    </source>
</evidence>
<gene>
    <name evidence="3" type="ORF">DCAF_LOCUS25514</name>
</gene>
<feature type="transmembrane region" description="Helical" evidence="2">
    <location>
        <begin position="56"/>
        <end position="74"/>
    </location>
</feature>
<comment type="caution">
    <text evidence="3">The sequence shown here is derived from an EMBL/GenBank/DDBJ whole genome shotgun (WGS) entry which is preliminary data.</text>
</comment>
<protein>
    <recommendedName>
        <fullName evidence="5">Transcription factor bHLH143-like</fullName>
    </recommendedName>
</protein>
<evidence type="ECO:0000313" key="3">
    <source>
        <dbReference type="EMBL" id="CAK7355136.1"/>
    </source>
</evidence>
<dbReference type="InterPro" id="IPR037546">
    <property type="entry name" value="SAC51-like"/>
</dbReference>
<dbReference type="PANTHER" id="PTHR36066:SF8">
    <property type="entry name" value="TRANSCRIPTION FACTOR SAC51"/>
    <property type="match status" value="1"/>
</dbReference>
<organism evidence="3 4">
    <name type="scientific">Dovyalis caffra</name>
    <dbReference type="NCBI Taxonomy" id="77055"/>
    <lineage>
        <taxon>Eukaryota</taxon>
        <taxon>Viridiplantae</taxon>
        <taxon>Streptophyta</taxon>
        <taxon>Embryophyta</taxon>
        <taxon>Tracheophyta</taxon>
        <taxon>Spermatophyta</taxon>
        <taxon>Magnoliopsida</taxon>
        <taxon>eudicotyledons</taxon>
        <taxon>Gunneridae</taxon>
        <taxon>Pentapetalae</taxon>
        <taxon>rosids</taxon>
        <taxon>fabids</taxon>
        <taxon>Malpighiales</taxon>
        <taxon>Salicaceae</taxon>
        <taxon>Flacourtieae</taxon>
        <taxon>Dovyalis</taxon>
    </lineage>
</organism>
<feature type="compositionally biased region" description="Acidic residues" evidence="1">
    <location>
        <begin position="276"/>
        <end position="294"/>
    </location>
</feature>
<keyword evidence="2" id="KW-1133">Transmembrane helix</keyword>
<keyword evidence="4" id="KW-1185">Reference proteome</keyword>
<keyword evidence="2" id="KW-0472">Membrane</keyword>
<evidence type="ECO:0008006" key="5">
    <source>
        <dbReference type="Google" id="ProtNLM"/>
    </source>
</evidence>
<keyword evidence="2" id="KW-0812">Transmembrane</keyword>
<dbReference type="AlphaFoldDB" id="A0AAV1SNM1"/>
<proteinExistence type="predicted"/>
<evidence type="ECO:0000256" key="2">
    <source>
        <dbReference type="SAM" id="Phobius"/>
    </source>
</evidence>
<feature type="region of interest" description="Disordered" evidence="1">
    <location>
        <begin position="276"/>
        <end position="312"/>
    </location>
</feature>
<dbReference type="Proteomes" id="UP001314170">
    <property type="component" value="Unassembled WGS sequence"/>
</dbReference>
<dbReference type="PANTHER" id="PTHR36066">
    <property type="entry name" value="TRANSCRIPTION FACTOR BHLH145"/>
    <property type="match status" value="1"/>
</dbReference>
<dbReference type="CDD" id="cd18917">
    <property type="entry name" value="bHLH_AtSAC51_like"/>
    <property type="match status" value="1"/>
</dbReference>
<accession>A0AAV1SNM1</accession>
<reference evidence="3 4" key="1">
    <citation type="submission" date="2024-01" db="EMBL/GenBank/DDBJ databases">
        <authorList>
            <person name="Waweru B."/>
        </authorList>
    </citation>
    <scope>NUCLEOTIDE SEQUENCE [LARGE SCALE GENOMIC DNA]</scope>
</reference>